<name>C1N2T7_MICPC</name>
<keyword evidence="1" id="KW-0175">Coiled coil</keyword>
<organism evidence="3">
    <name type="scientific">Micromonas pusilla (strain CCMP1545)</name>
    <name type="common">Picoplanktonic green alga</name>
    <dbReference type="NCBI Taxonomy" id="564608"/>
    <lineage>
        <taxon>Eukaryota</taxon>
        <taxon>Viridiplantae</taxon>
        <taxon>Chlorophyta</taxon>
        <taxon>Mamiellophyceae</taxon>
        <taxon>Mamiellales</taxon>
        <taxon>Mamiellaceae</taxon>
        <taxon>Micromonas</taxon>
    </lineage>
</organism>
<evidence type="ECO:0000313" key="2">
    <source>
        <dbReference type="EMBL" id="EEH53854.1"/>
    </source>
</evidence>
<evidence type="ECO:0000313" key="3">
    <source>
        <dbReference type="Proteomes" id="UP000001876"/>
    </source>
</evidence>
<dbReference type="EMBL" id="GG663745">
    <property type="protein sequence ID" value="EEH53854.1"/>
    <property type="molecule type" value="Genomic_DNA"/>
</dbReference>
<accession>C1N2T7</accession>
<dbReference type="RefSeq" id="XP_003062142.1">
    <property type="nucleotide sequence ID" value="XM_003062096.1"/>
</dbReference>
<sequence>MEKRAVAAEERAAEAIVMERKARHAQEAREKQVASMRLRVRVCLFSAHIRKEQRHHDVYGDSDTHNLLPAHSPTPQLNKMSLDLQKSENQRTELREYVGKLERKIQSKIPGAERRSPAFNSSKVKSKFSEESLLEALSSIEGSNLKLHSALQVGKSSLILFPSRELS</sequence>
<dbReference type="Proteomes" id="UP000001876">
    <property type="component" value="Unassembled WGS sequence"/>
</dbReference>
<reference evidence="2 3" key="1">
    <citation type="journal article" date="2009" name="Science">
        <title>Green evolution and dynamic adaptations revealed by genomes of the marine picoeukaryotes Micromonas.</title>
        <authorList>
            <person name="Worden A.Z."/>
            <person name="Lee J.H."/>
            <person name="Mock T."/>
            <person name="Rouze P."/>
            <person name="Simmons M.P."/>
            <person name="Aerts A.L."/>
            <person name="Allen A.E."/>
            <person name="Cuvelier M.L."/>
            <person name="Derelle E."/>
            <person name="Everett M.V."/>
            <person name="Foulon E."/>
            <person name="Grimwood J."/>
            <person name="Gundlach H."/>
            <person name="Henrissat B."/>
            <person name="Napoli C."/>
            <person name="McDonald S.M."/>
            <person name="Parker M.S."/>
            <person name="Rombauts S."/>
            <person name="Salamov A."/>
            <person name="Von Dassow P."/>
            <person name="Badger J.H."/>
            <person name="Coutinho P.M."/>
            <person name="Demir E."/>
            <person name="Dubchak I."/>
            <person name="Gentemann C."/>
            <person name="Eikrem W."/>
            <person name="Gready J.E."/>
            <person name="John U."/>
            <person name="Lanier W."/>
            <person name="Lindquist E.A."/>
            <person name="Lucas S."/>
            <person name="Mayer K.F."/>
            <person name="Moreau H."/>
            <person name="Not F."/>
            <person name="Otillar R."/>
            <person name="Panaud O."/>
            <person name="Pangilinan J."/>
            <person name="Paulsen I."/>
            <person name="Piegu B."/>
            <person name="Poliakov A."/>
            <person name="Robbens S."/>
            <person name="Schmutz J."/>
            <person name="Toulza E."/>
            <person name="Wyss T."/>
            <person name="Zelensky A."/>
            <person name="Zhou K."/>
            <person name="Armbrust E.V."/>
            <person name="Bhattacharya D."/>
            <person name="Goodenough U.W."/>
            <person name="Van de Peer Y."/>
            <person name="Grigoriev I.V."/>
        </authorList>
    </citation>
    <scope>NUCLEOTIDE SEQUENCE [LARGE SCALE GENOMIC DNA]</scope>
    <source>
        <strain evidence="2 3">CCMP1545</strain>
    </source>
</reference>
<protein>
    <submittedName>
        <fullName evidence="2">Predicted protein</fullName>
    </submittedName>
</protein>
<keyword evidence="3" id="KW-1185">Reference proteome</keyword>
<dbReference type="AlphaFoldDB" id="C1N2T7"/>
<feature type="coiled-coil region" evidence="1">
    <location>
        <begin position="77"/>
        <end position="104"/>
    </location>
</feature>
<proteinExistence type="predicted"/>
<evidence type="ECO:0000256" key="1">
    <source>
        <dbReference type="SAM" id="Coils"/>
    </source>
</evidence>
<gene>
    <name evidence="2" type="ORF">MICPUCDRAFT_51651</name>
</gene>
<dbReference type="GeneID" id="9687373"/>
<dbReference type="KEGG" id="mpp:MICPUCDRAFT_51651"/>